<protein>
    <submittedName>
        <fullName evidence="1">Uncharacterized protein</fullName>
    </submittedName>
</protein>
<reference evidence="1" key="1">
    <citation type="submission" date="2017-06" db="EMBL/GenBank/DDBJ databases">
        <title>Novel phages from South African skin metaviromes.</title>
        <authorList>
            <person name="van Zyl L.J."/>
            <person name="Abrahams Y."/>
            <person name="Stander E.A."/>
            <person name="Kirby B.M."/>
            <person name="Clavaud C."/>
            <person name="Farcet C."/>
            <person name="Breton L."/>
            <person name="Trindade M.I."/>
        </authorList>
    </citation>
    <scope>NUCLEOTIDE SEQUENCE</scope>
</reference>
<sequence>MWINVMNWFDKIMSGDIEKQPRYSIYSLRSKCIFIKADYPGYLERELMQYLHQPCFDGWLYEIEIVKGNKKKHLSLSNRKKLKEVVFISDIYFKY</sequence>
<evidence type="ECO:0000313" key="1">
    <source>
        <dbReference type="EMBL" id="ASN69281.1"/>
    </source>
</evidence>
<gene>
    <name evidence="1" type="ORF">9S3_29</name>
</gene>
<proteinExistence type="predicted"/>
<name>A0A2H4JB39_9CAUD</name>
<dbReference type="EMBL" id="MF417888">
    <property type="protein sequence ID" value="ASN69281.1"/>
    <property type="molecule type" value="Genomic_DNA"/>
</dbReference>
<organism evidence="1">
    <name type="scientific">uncultured Caudovirales phage</name>
    <dbReference type="NCBI Taxonomy" id="2100421"/>
    <lineage>
        <taxon>Viruses</taxon>
        <taxon>Duplodnaviria</taxon>
        <taxon>Heunggongvirae</taxon>
        <taxon>Uroviricota</taxon>
        <taxon>Caudoviricetes</taxon>
        <taxon>Peduoviridae</taxon>
        <taxon>Maltschvirus</taxon>
        <taxon>Maltschvirus maltsch</taxon>
    </lineage>
</organism>
<accession>A0A2H4JB39</accession>